<keyword evidence="7 12" id="KW-0067">ATP-binding</keyword>
<comment type="caution">
    <text evidence="12">Lacks conserved residue(s) required for the propagation of feature annotation.</text>
</comment>
<dbReference type="InterPro" id="IPR029099">
    <property type="entry name" value="Pribosyltran_N"/>
</dbReference>
<evidence type="ECO:0000256" key="3">
    <source>
        <dbReference type="ARBA" id="ARBA00022723"/>
    </source>
</evidence>
<comment type="subcellular location">
    <subcellularLocation>
        <location evidence="12">Cytoplasm</location>
    </subcellularLocation>
</comment>
<keyword evidence="3 12" id="KW-0479">Metal-binding</keyword>
<feature type="binding site" evidence="12">
    <location>
        <position position="225"/>
    </location>
    <ligand>
        <name>D-ribose 5-phosphate</name>
        <dbReference type="ChEBI" id="CHEBI:78346"/>
    </ligand>
</feature>
<evidence type="ECO:0000313" key="15">
    <source>
        <dbReference type="Proteomes" id="UP000245080"/>
    </source>
</evidence>
<evidence type="ECO:0000256" key="11">
    <source>
        <dbReference type="ARBA" id="ARBA00061444"/>
    </source>
</evidence>
<keyword evidence="4 12" id="KW-0545">Nucleotide biosynthesis</keyword>
<dbReference type="PANTHER" id="PTHR10210">
    <property type="entry name" value="RIBOSE-PHOSPHATE DIPHOSPHOKINASE FAMILY MEMBER"/>
    <property type="match status" value="1"/>
</dbReference>
<feature type="binding site" evidence="12">
    <location>
        <begin position="43"/>
        <end position="45"/>
    </location>
    <ligand>
        <name>ATP</name>
        <dbReference type="ChEBI" id="CHEBI:30616"/>
    </ligand>
</feature>
<dbReference type="UniPathway" id="UPA00087">
    <property type="reaction ID" value="UER00172"/>
</dbReference>
<dbReference type="Proteomes" id="UP000245080">
    <property type="component" value="Unassembled WGS sequence"/>
</dbReference>
<evidence type="ECO:0000259" key="13">
    <source>
        <dbReference type="Pfam" id="PF13793"/>
    </source>
</evidence>
<feature type="binding site" evidence="12">
    <location>
        <position position="136"/>
    </location>
    <ligand>
        <name>Mg(2+)</name>
        <dbReference type="ChEBI" id="CHEBI:18420"/>
    </ligand>
</feature>
<comment type="similarity">
    <text evidence="11 12">Belongs to the ribose-phosphate pyrophosphokinase family. Class I subfamily.</text>
</comment>
<accession>A0A2V1N0B0</accession>
<keyword evidence="8 12" id="KW-0460">Magnesium</keyword>
<evidence type="ECO:0000256" key="4">
    <source>
        <dbReference type="ARBA" id="ARBA00022727"/>
    </source>
</evidence>
<comment type="pathway">
    <text evidence="1 12">Metabolic intermediate biosynthesis; 5-phospho-alpha-D-ribose 1-diphosphate biosynthesis; 5-phospho-alpha-D-ribose 1-diphosphate from D-ribose 5-phosphate (route I): step 1/1.</text>
</comment>
<dbReference type="HAMAP" id="MF_00583_B">
    <property type="entry name" value="RibP_PPkinase_B"/>
    <property type="match status" value="1"/>
</dbReference>
<comment type="cofactor">
    <cofactor evidence="12">
        <name>Mg(2+)</name>
        <dbReference type="ChEBI" id="CHEBI:18420"/>
    </cofactor>
    <text evidence="12">Binds 2 Mg(2+) ions per subunit.</text>
</comment>
<dbReference type="GO" id="GO:0016301">
    <property type="term" value="F:kinase activity"/>
    <property type="evidence" value="ECO:0007669"/>
    <property type="project" value="UniProtKB-KW"/>
</dbReference>
<dbReference type="GO" id="GO:0006164">
    <property type="term" value="P:purine nucleotide biosynthetic process"/>
    <property type="evidence" value="ECO:0007669"/>
    <property type="project" value="TreeGrafter"/>
</dbReference>
<gene>
    <name evidence="12" type="primary">prs</name>
    <name evidence="14" type="ORF">DCM90_00315</name>
</gene>
<reference evidence="14 15" key="1">
    <citation type="journal article" date="2018" name="Int. J. Syst. Evol. Microbiol.">
        <title>Lactobacillus bambusae sp. nov., isolated from a traditional fermented Ma-bamboo shoots of Taiwan.</title>
        <authorList>
            <person name="Wang L.-T."/>
        </authorList>
    </citation>
    <scope>NUCLEOTIDE SEQUENCE [LARGE SCALE GENOMIC DNA]</scope>
    <source>
        <strain evidence="14 15">BS-W1</strain>
    </source>
</reference>
<comment type="caution">
    <text evidence="14">The sequence shown here is derived from an EMBL/GenBank/DDBJ whole genome shotgun (WGS) entry which is preliminary data.</text>
</comment>
<evidence type="ECO:0000256" key="8">
    <source>
        <dbReference type="ARBA" id="ARBA00022842"/>
    </source>
</evidence>
<dbReference type="PANTHER" id="PTHR10210:SF41">
    <property type="entry name" value="RIBOSE-PHOSPHATE PYROPHOSPHOKINASE 1, CHLOROPLASTIC"/>
    <property type="match status" value="1"/>
</dbReference>
<dbReference type="SUPFAM" id="SSF53271">
    <property type="entry name" value="PRTase-like"/>
    <property type="match status" value="2"/>
</dbReference>
<evidence type="ECO:0000256" key="7">
    <source>
        <dbReference type="ARBA" id="ARBA00022840"/>
    </source>
</evidence>
<dbReference type="EC" id="2.7.6.1" evidence="12"/>
<dbReference type="GO" id="GO:0002189">
    <property type="term" value="C:ribose phosphate diphosphokinase complex"/>
    <property type="evidence" value="ECO:0007669"/>
    <property type="project" value="TreeGrafter"/>
</dbReference>
<dbReference type="CDD" id="cd06223">
    <property type="entry name" value="PRTases_typeI"/>
    <property type="match status" value="1"/>
</dbReference>
<keyword evidence="2 12" id="KW-0808">Transferase</keyword>
<keyword evidence="15" id="KW-1185">Reference proteome</keyword>
<dbReference type="InterPro" id="IPR000836">
    <property type="entry name" value="PRTase_dom"/>
</dbReference>
<evidence type="ECO:0000256" key="6">
    <source>
        <dbReference type="ARBA" id="ARBA00022777"/>
    </source>
</evidence>
<evidence type="ECO:0000256" key="10">
    <source>
        <dbReference type="ARBA" id="ARBA00054914"/>
    </source>
</evidence>
<dbReference type="Gene3D" id="3.40.50.2020">
    <property type="match status" value="2"/>
</dbReference>
<evidence type="ECO:0000256" key="1">
    <source>
        <dbReference type="ARBA" id="ARBA00004996"/>
    </source>
</evidence>
<dbReference type="GO" id="GO:0005524">
    <property type="term" value="F:ATP binding"/>
    <property type="evidence" value="ECO:0007669"/>
    <property type="project" value="UniProtKB-KW"/>
</dbReference>
<dbReference type="FunFam" id="3.40.50.2020:FF:000001">
    <property type="entry name" value="Ribose-phosphate pyrophosphokinase"/>
    <property type="match status" value="1"/>
</dbReference>
<evidence type="ECO:0000256" key="2">
    <source>
        <dbReference type="ARBA" id="ARBA00022679"/>
    </source>
</evidence>
<comment type="function">
    <text evidence="10 12">Involved in the biosynthesis of the central metabolite phospho-alpha-D-ribosyl-1-pyrophosphate (PRPP) via the transfer of pyrophosphoryl group from ATP to 1-hydroxyl of ribose-5-phosphate (Rib-5-P).</text>
</comment>
<evidence type="ECO:0000256" key="9">
    <source>
        <dbReference type="ARBA" id="ARBA00049535"/>
    </source>
</evidence>
<comment type="caution">
    <text evidence="12">Part of a set of proteins in which some residues (ACT_SITE, NP_BIND, REGION and BINDING) are not conserved.</text>
</comment>
<feature type="domain" description="Ribose-phosphate pyrophosphokinase N-terminal" evidence="13">
    <location>
        <begin position="10"/>
        <end position="126"/>
    </location>
</feature>
<dbReference type="InterPro" id="IPR029057">
    <property type="entry name" value="PRTase-like"/>
</dbReference>
<dbReference type="OrthoDB" id="9777067at2"/>
<evidence type="ECO:0000313" key="14">
    <source>
        <dbReference type="EMBL" id="PWG00654.1"/>
    </source>
</evidence>
<evidence type="ECO:0000256" key="5">
    <source>
        <dbReference type="ARBA" id="ARBA00022741"/>
    </source>
</evidence>
<dbReference type="Pfam" id="PF13793">
    <property type="entry name" value="Pribosyltran_N"/>
    <property type="match status" value="1"/>
</dbReference>
<dbReference type="NCBIfam" id="NF002320">
    <property type="entry name" value="PRK01259.1"/>
    <property type="match status" value="1"/>
</dbReference>
<name>A0A2V1N0B0_9LACO</name>
<dbReference type="InterPro" id="IPR005946">
    <property type="entry name" value="Rib-P_diPkinase"/>
</dbReference>
<evidence type="ECO:0000256" key="12">
    <source>
        <dbReference type="HAMAP-Rule" id="MF_00583"/>
    </source>
</evidence>
<keyword evidence="12" id="KW-0963">Cytoplasm</keyword>
<keyword evidence="6 12" id="KW-0418">Kinase</keyword>
<dbReference type="Pfam" id="PF14572">
    <property type="entry name" value="Pribosyl_synth"/>
    <property type="match status" value="1"/>
</dbReference>
<protein>
    <recommendedName>
        <fullName evidence="12">Putative ribose-phosphate pyrophosphokinase</fullName>
        <shortName evidence="12">RPPK</shortName>
        <ecNumber evidence="12">2.7.6.1</ecNumber>
    </recommendedName>
    <alternativeName>
        <fullName evidence="12">5-phospho-D-ribosyl alpha-1-diphosphate synthase</fullName>
    </alternativeName>
    <alternativeName>
        <fullName evidence="12">Phosphoribosyl diphosphate synthase</fullName>
    </alternativeName>
    <alternativeName>
        <fullName evidence="12">Phosphoribosyl pyrophosphate synthase</fullName>
        <shortName evidence="12">P-Rib-PP synthase</shortName>
        <shortName evidence="12">PRPP synthase</shortName>
        <shortName evidence="12">PRPPase</shortName>
    </alternativeName>
</protein>
<dbReference type="RefSeq" id="WP_109249367.1">
    <property type="nucleotide sequence ID" value="NZ_QCXQ01000001.1"/>
</dbReference>
<keyword evidence="5 12" id="KW-0547">Nucleotide-binding</keyword>
<feature type="binding site" evidence="12">
    <location>
        <position position="176"/>
    </location>
    <ligand>
        <name>Mg(2+)</name>
        <dbReference type="ChEBI" id="CHEBI:18420"/>
    </ligand>
</feature>
<sequence>MDEKTEGSELKLFALNSNMPLAEKIAKAAGIPLGKRTVKHFSDGEIQIKIDESIRGADVFVIQSVSDPVNTNLMELLIFIDAARRASARTINVVMPYYGYSRADRKARSREPITAKLVATIMEKDGVDRLITLDLHAAQLQGFFDIPVDHLQSLALLAQYFVNHNQSQDLVIVAPDHAGVSRARELAGLLDAPIAIIDNRDENESRTQAEAVIGDVKGKTAILTDDIIDTGMRMAASAETLKNAGANDIYAMATHAVFSAGATERLQNSPLTNVLVTDTIPVPEDKQFEKLQIVSVGELFGRAIDLIYHDEPVDSLFQKMVDKSIKK</sequence>
<dbReference type="AlphaFoldDB" id="A0A2V1N0B0"/>
<dbReference type="GO" id="GO:0006015">
    <property type="term" value="P:5-phosphoribose 1-diphosphate biosynthetic process"/>
    <property type="evidence" value="ECO:0007669"/>
    <property type="project" value="UniProtKB-UniRule"/>
</dbReference>
<comment type="catalytic activity">
    <reaction evidence="9 12">
        <text>D-ribose 5-phosphate + ATP = 5-phospho-alpha-D-ribose 1-diphosphate + AMP + H(+)</text>
        <dbReference type="Rhea" id="RHEA:15609"/>
        <dbReference type="ChEBI" id="CHEBI:15378"/>
        <dbReference type="ChEBI" id="CHEBI:30616"/>
        <dbReference type="ChEBI" id="CHEBI:58017"/>
        <dbReference type="ChEBI" id="CHEBI:78346"/>
        <dbReference type="ChEBI" id="CHEBI:456215"/>
        <dbReference type="EC" id="2.7.6.1"/>
    </reaction>
</comment>
<comment type="subunit">
    <text evidence="12">Homohexamer.</text>
</comment>
<dbReference type="SMART" id="SM01400">
    <property type="entry name" value="Pribosyltran_N"/>
    <property type="match status" value="1"/>
</dbReference>
<dbReference type="NCBIfam" id="TIGR01251">
    <property type="entry name" value="ribP_PPkin"/>
    <property type="match status" value="1"/>
</dbReference>
<dbReference type="EMBL" id="QCXQ01000001">
    <property type="protein sequence ID" value="PWG00654.1"/>
    <property type="molecule type" value="Genomic_DNA"/>
</dbReference>
<dbReference type="GO" id="GO:0004749">
    <property type="term" value="F:ribose phosphate diphosphokinase activity"/>
    <property type="evidence" value="ECO:0007669"/>
    <property type="project" value="UniProtKB-UniRule"/>
</dbReference>
<proteinExistence type="inferred from homology"/>
<dbReference type="InterPro" id="IPR037515">
    <property type="entry name" value="Rib-P_diPkinase_bac"/>
</dbReference>
<organism evidence="14 15">
    <name type="scientific">Levilactobacillus bambusae</name>
    <dbReference type="NCBI Taxonomy" id="2024736"/>
    <lineage>
        <taxon>Bacteria</taxon>
        <taxon>Bacillati</taxon>
        <taxon>Bacillota</taxon>
        <taxon>Bacilli</taxon>
        <taxon>Lactobacillales</taxon>
        <taxon>Lactobacillaceae</taxon>
        <taxon>Levilactobacillus</taxon>
    </lineage>
</organism>
<dbReference type="GO" id="GO:0000287">
    <property type="term" value="F:magnesium ion binding"/>
    <property type="evidence" value="ECO:0007669"/>
    <property type="project" value="UniProtKB-UniRule"/>
</dbReference>
<dbReference type="GO" id="GO:0005737">
    <property type="term" value="C:cytoplasm"/>
    <property type="evidence" value="ECO:0007669"/>
    <property type="project" value="UniProtKB-SubCell"/>
</dbReference>